<proteinExistence type="predicted"/>
<reference evidence="1 2" key="1">
    <citation type="submission" date="2022-04" db="EMBL/GenBank/DDBJ databases">
        <title>Human microbiome associated bacterial genomes.</title>
        <authorList>
            <person name="Sandstrom S."/>
            <person name="Salamzade R."/>
            <person name="Kalan L.R."/>
        </authorList>
    </citation>
    <scope>NUCLEOTIDE SEQUENCE [LARGE SCALE GENOMIC DNA]</scope>
    <source>
        <strain evidence="2">p3-SID1799</strain>
    </source>
</reference>
<dbReference type="EMBL" id="JALXSQ010000007">
    <property type="protein sequence ID" value="MCT2042311.1"/>
    <property type="molecule type" value="Genomic_DNA"/>
</dbReference>
<accession>A0ABT2HVI2</accession>
<evidence type="ECO:0000313" key="2">
    <source>
        <dbReference type="Proteomes" id="UP001525379"/>
    </source>
</evidence>
<gene>
    <name evidence="1" type="ORF">M3D15_03000</name>
</gene>
<sequence>MATGMFGANPEELDAVGNEFGTAGGTVTVAETTSGSAVQGVIWFGVDATLFKADYQATVCTQLSMLSGVLEEVDGRLQQQAQDQTDASQAGGSGGGGFLNNLFNKLFNGVVNALRGIWDGYRNIYKPILALVKAPRTALELLTMATQWNKLGLDWLNGWRPGNGVKFWDWAKHTGAGGLEDAAKALKFPFGYTYQSFRALGDTLQGNWKAGILNVFGNDAQIFKSAVDALPQGARDVLAKFPSTGPSQWLESGLNKVGIGQDAIESFTGKAGRGLGKGLGVVDLAVNGVETVGALNNGDYKSAAWNGAQTVLAAGSFVPGPVGVVCAAGSIGMTVYENREAIGNAISTGFDNVSKGKWPWG</sequence>
<evidence type="ECO:0000313" key="1">
    <source>
        <dbReference type="EMBL" id="MCT2042311.1"/>
    </source>
</evidence>
<dbReference type="RefSeq" id="WP_206394222.1">
    <property type="nucleotide sequence ID" value="NZ_JAFDPW010000001.1"/>
</dbReference>
<comment type="caution">
    <text evidence="1">The sequence shown here is derived from an EMBL/GenBank/DDBJ whole genome shotgun (WGS) entry which is preliminary data.</text>
</comment>
<dbReference type="Proteomes" id="UP001525379">
    <property type="component" value="Unassembled WGS sequence"/>
</dbReference>
<name>A0ABT2HVI2_9MICO</name>
<keyword evidence="2" id="KW-1185">Reference proteome</keyword>
<organism evidence="1 2">
    <name type="scientific">Pseudoclavibacter albus</name>
    <dbReference type="NCBI Taxonomy" id="272241"/>
    <lineage>
        <taxon>Bacteria</taxon>
        <taxon>Bacillati</taxon>
        <taxon>Actinomycetota</taxon>
        <taxon>Actinomycetes</taxon>
        <taxon>Micrococcales</taxon>
        <taxon>Microbacteriaceae</taxon>
        <taxon>Pseudoclavibacter</taxon>
    </lineage>
</organism>
<protein>
    <submittedName>
        <fullName evidence="1">Uncharacterized protein</fullName>
    </submittedName>
</protein>